<reference evidence="1" key="1">
    <citation type="submission" date="2021-06" db="EMBL/GenBank/DDBJ databases">
        <authorList>
            <person name="Kallberg Y."/>
            <person name="Tangrot J."/>
            <person name="Rosling A."/>
        </authorList>
    </citation>
    <scope>NUCLEOTIDE SEQUENCE</scope>
    <source>
        <strain evidence="1">MA453B</strain>
    </source>
</reference>
<name>A0A9N9K0H2_9GLOM</name>
<protein>
    <submittedName>
        <fullName evidence="1">11924_t:CDS:1</fullName>
    </submittedName>
</protein>
<feature type="non-terminal residue" evidence="1">
    <location>
        <position position="1"/>
    </location>
</feature>
<accession>A0A9N9K0H2</accession>
<gene>
    <name evidence="1" type="ORF">DERYTH_LOCUS24103</name>
</gene>
<sequence>FEGFKSSSWSARISNLSWGLKLSSESQTQFQGFEPTTIFI</sequence>
<proteinExistence type="predicted"/>
<evidence type="ECO:0000313" key="2">
    <source>
        <dbReference type="Proteomes" id="UP000789405"/>
    </source>
</evidence>
<dbReference type="EMBL" id="CAJVPY010038984">
    <property type="protein sequence ID" value="CAG8804440.1"/>
    <property type="molecule type" value="Genomic_DNA"/>
</dbReference>
<comment type="caution">
    <text evidence="1">The sequence shown here is derived from an EMBL/GenBank/DDBJ whole genome shotgun (WGS) entry which is preliminary data.</text>
</comment>
<evidence type="ECO:0000313" key="1">
    <source>
        <dbReference type="EMBL" id="CAG8804440.1"/>
    </source>
</evidence>
<keyword evidence="2" id="KW-1185">Reference proteome</keyword>
<dbReference type="Proteomes" id="UP000789405">
    <property type="component" value="Unassembled WGS sequence"/>
</dbReference>
<dbReference type="AlphaFoldDB" id="A0A9N9K0H2"/>
<organism evidence="1 2">
    <name type="scientific">Dentiscutata erythropus</name>
    <dbReference type="NCBI Taxonomy" id="1348616"/>
    <lineage>
        <taxon>Eukaryota</taxon>
        <taxon>Fungi</taxon>
        <taxon>Fungi incertae sedis</taxon>
        <taxon>Mucoromycota</taxon>
        <taxon>Glomeromycotina</taxon>
        <taxon>Glomeromycetes</taxon>
        <taxon>Diversisporales</taxon>
        <taxon>Gigasporaceae</taxon>
        <taxon>Dentiscutata</taxon>
    </lineage>
</organism>